<keyword evidence="3" id="KW-1185">Reference proteome</keyword>
<feature type="region of interest" description="Disordered" evidence="1">
    <location>
        <begin position="1"/>
        <end position="45"/>
    </location>
</feature>
<name>A0AAD4HT50_9PEZI</name>
<reference evidence="2" key="1">
    <citation type="submission" date="2023-02" db="EMBL/GenBank/DDBJ databases">
        <authorList>
            <person name="Palmer J.M."/>
        </authorList>
    </citation>
    <scope>NUCLEOTIDE SEQUENCE</scope>
    <source>
        <strain evidence="2">FW57</strain>
    </source>
</reference>
<feature type="compositionally biased region" description="Low complexity" evidence="1">
    <location>
        <begin position="16"/>
        <end position="31"/>
    </location>
</feature>
<sequence length="267" mass="28866">MSFLCSCFGGGRKSKPAASKSSSSKPQPAHSNAPTHMISPDPFPDDATFEAVRQHVLARAAENRHNPVYQAMMREAALQSPLMWLQSNFPDEQGYVYCTLGPFPRDIKYVHRNNNDKPGTIPQEDTSLYLIGRGGDHTARVDGKKQGGVVCVAMCALPPAGVGEPETAGTPFARGTLGTPAMDAAEKALLGFIKEMQDVGHQGSMPLGERVEGCLGIVFMGVNMLIYEYSKEKGFFDPPGGFEVEDKKVEAEPLPWPPLPDSGSKQQ</sequence>
<comment type="caution">
    <text evidence="2">The sequence shown here is derived from an EMBL/GenBank/DDBJ whole genome shotgun (WGS) entry which is preliminary data.</text>
</comment>
<evidence type="ECO:0000256" key="1">
    <source>
        <dbReference type="SAM" id="MobiDB-lite"/>
    </source>
</evidence>
<protein>
    <submittedName>
        <fullName evidence="2">Uncharacterized protein</fullName>
    </submittedName>
</protein>
<evidence type="ECO:0000313" key="3">
    <source>
        <dbReference type="Proteomes" id="UP001197093"/>
    </source>
</evidence>
<organism evidence="2 3">
    <name type="scientific">Staphylotrichum longicolle</name>
    <dbReference type="NCBI Taxonomy" id="669026"/>
    <lineage>
        <taxon>Eukaryota</taxon>
        <taxon>Fungi</taxon>
        <taxon>Dikarya</taxon>
        <taxon>Ascomycota</taxon>
        <taxon>Pezizomycotina</taxon>
        <taxon>Sordariomycetes</taxon>
        <taxon>Sordariomycetidae</taxon>
        <taxon>Sordariales</taxon>
        <taxon>Chaetomiaceae</taxon>
        <taxon>Staphylotrichum</taxon>
    </lineage>
</organism>
<proteinExistence type="predicted"/>
<dbReference type="AlphaFoldDB" id="A0AAD4HT50"/>
<dbReference type="EMBL" id="JAHCVI010000006">
    <property type="protein sequence ID" value="KAG7284314.1"/>
    <property type="molecule type" value="Genomic_DNA"/>
</dbReference>
<gene>
    <name evidence="2" type="ORF">NEMBOFW57_010686</name>
</gene>
<evidence type="ECO:0000313" key="2">
    <source>
        <dbReference type="EMBL" id="KAG7284314.1"/>
    </source>
</evidence>
<accession>A0AAD4HT50</accession>
<dbReference type="Proteomes" id="UP001197093">
    <property type="component" value="Unassembled WGS sequence"/>
</dbReference>
<feature type="region of interest" description="Disordered" evidence="1">
    <location>
        <begin position="240"/>
        <end position="267"/>
    </location>
</feature>